<sequence>MIKVTLIGAGNVAQHLISAFQSQSDIEIVQVFSRNTTIAIPDFDAQKMVHSYAELKEADVYLIAVSDDAIATVSEQLPFSNRLVVHTSGAAPLESLSSKNRRGVFYPLQTFTKGKKVSFKSIPLCLEAISVPDFEILKRLAQSISGSIHSINSEQRKALHVAAVFVNNFTNHLYAIGQNICAEHHVSFDVLKPLIIETANKIMDLSPSEAQTGPAKRNDFSTIQSHEAFLKNANQNNLYKTLTQSIQNHGKEL</sequence>
<dbReference type="Gene3D" id="3.40.50.720">
    <property type="entry name" value="NAD(P)-binding Rossmann-like Domain"/>
    <property type="match status" value="1"/>
</dbReference>
<protein>
    <submittedName>
        <fullName evidence="3">Predicted oxidoreductase, contains short-chain dehydrogenase (SDR) and DUF2520 domains</fullName>
    </submittedName>
</protein>
<dbReference type="SUPFAM" id="SSF48179">
    <property type="entry name" value="6-phosphogluconate dehydrogenase C-terminal domain-like"/>
    <property type="match status" value="1"/>
</dbReference>
<gene>
    <name evidence="3" type="ORF">SAMN05444143_10677</name>
</gene>
<feature type="domain" description="Pyrroline-5-carboxylate reductase catalytic N-terminal" evidence="1">
    <location>
        <begin position="3"/>
        <end position="85"/>
    </location>
</feature>
<dbReference type="Gene3D" id="1.10.1040.20">
    <property type="entry name" value="ProC-like, C-terminal domain"/>
    <property type="match status" value="1"/>
</dbReference>
<evidence type="ECO:0000259" key="1">
    <source>
        <dbReference type="Pfam" id="PF03807"/>
    </source>
</evidence>
<reference evidence="4" key="1">
    <citation type="submission" date="2016-10" db="EMBL/GenBank/DDBJ databases">
        <authorList>
            <person name="Varghese N."/>
            <person name="Submissions S."/>
        </authorList>
    </citation>
    <scope>NUCLEOTIDE SEQUENCE [LARGE SCALE GENOMIC DNA]</scope>
    <source>
        <strain evidence="4">DSM 4002</strain>
    </source>
</reference>
<dbReference type="RefSeq" id="WP_024981765.1">
    <property type="nucleotide sequence ID" value="NZ_CBCRUM010000011.1"/>
</dbReference>
<organism evidence="3 4">
    <name type="scientific">Flavobacterium succinicans</name>
    <dbReference type="NCBI Taxonomy" id="29536"/>
    <lineage>
        <taxon>Bacteria</taxon>
        <taxon>Pseudomonadati</taxon>
        <taxon>Bacteroidota</taxon>
        <taxon>Flavobacteriia</taxon>
        <taxon>Flavobacteriales</taxon>
        <taxon>Flavobacteriaceae</taxon>
        <taxon>Flavobacterium</taxon>
    </lineage>
</organism>
<dbReference type="Proteomes" id="UP000182961">
    <property type="component" value="Unassembled WGS sequence"/>
</dbReference>
<dbReference type="SUPFAM" id="SSF51735">
    <property type="entry name" value="NAD(P)-binding Rossmann-fold domains"/>
    <property type="match status" value="1"/>
</dbReference>
<dbReference type="InterPro" id="IPR037108">
    <property type="entry name" value="TM1727-like_C_sf"/>
</dbReference>
<dbReference type="InterPro" id="IPR008927">
    <property type="entry name" value="6-PGluconate_DH-like_C_sf"/>
</dbReference>
<dbReference type="PANTHER" id="PTHR40459">
    <property type="entry name" value="CONSERVED HYPOTHETICAL ALANINE AND LEUCINE RICH PROTEIN"/>
    <property type="match status" value="1"/>
</dbReference>
<name>A0A1I4W8Q7_9FLAO</name>
<evidence type="ECO:0000313" key="3">
    <source>
        <dbReference type="EMBL" id="SFN09782.1"/>
    </source>
</evidence>
<dbReference type="EMBL" id="FOUT01000006">
    <property type="protein sequence ID" value="SFN09782.1"/>
    <property type="molecule type" value="Genomic_DNA"/>
</dbReference>
<dbReference type="Pfam" id="PF03807">
    <property type="entry name" value="F420_oxidored"/>
    <property type="match status" value="1"/>
</dbReference>
<dbReference type="InterPro" id="IPR036291">
    <property type="entry name" value="NAD(P)-bd_dom_sf"/>
</dbReference>
<dbReference type="AlphaFoldDB" id="A0A1I4W8Q7"/>
<dbReference type="PANTHER" id="PTHR40459:SF1">
    <property type="entry name" value="CONSERVED HYPOTHETICAL ALANINE AND LEUCINE RICH PROTEIN"/>
    <property type="match status" value="1"/>
</dbReference>
<feature type="domain" description="DUF2520" evidence="2">
    <location>
        <begin position="122"/>
        <end position="246"/>
    </location>
</feature>
<keyword evidence="4" id="KW-1185">Reference proteome</keyword>
<dbReference type="Pfam" id="PF10728">
    <property type="entry name" value="DUF2520"/>
    <property type="match status" value="1"/>
</dbReference>
<evidence type="ECO:0000259" key="2">
    <source>
        <dbReference type="Pfam" id="PF10728"/>
    </source>
</evidence>
<dbReference type="InterPro" id="IPR028939">
    <property type="entry name" value="P5C_Rdtase_cat_N"/>
</dbReference>
<proteinExistence type="predicted"/>
<evidence type="ECO:0000313" key="4">
    <source>
        <dbReference type="Proteomes" id="UP000182961"/>
    </source>
</evidence>
<dbReference type="eggNOG" id="COG5495">
    <property type="taxonomic scope" value="Bacteria"/>
</dbReference>
<accession>A0A1I4W8Q7</accession>
<dbReference type="InterPro" id="IPR018931">
    <property type="entry name" value="DUF2520"/>
</dbReference>